<proteinExistence type="predicted"/>
<accession>A0A6I0F132</accession>
<gene>
    <name evidence="1" type="ORF">F8154_04560</name>
</gene>
<comment type="caution">
    <text evidence="1">The sequence shown here is derived from an EMBL/GenBank/DDBJ whole genome shotgun (WGS) entry which is preliminary data.</text>
</comment>
<evidence type="ECO:0000313" key="2">
    <source>
        <dbReference type="Proteomes" id="UP000432715"/>
    </source>
</evidence>
<dbReference type="Gene3D" id="3.40.50.360">
    <property type="match status" value="1"/>
</dbReference>
<dbReference type="InterPro" id="IPR029039">
    <property type="entry name" value="Flavoprotein-like_sf"/>
</dbReference>
<reference evidence="1 2" key="1">
    <citation type="submission" date="2019-10" db="EMBL/GenBank/DDBJ databases">
        <title>Alkaliphilus serpentinus sp. nov. and Alkaliphilus pronyensis sp. nov., two novel anaerobic alkaliphilic species isolated from the serpentinized-hosted hydrothermal field of the Prony Bay (New Caledonia).</title>
        <authorList>
            <person name="Postec A."/>
        </authorList>
    </citation>
    <scope>NUCLEOTIDE SEQUENCE [LARGE SCALE GENOMIC DNA]</scope>
    <source>
        <strain evidence="1 2">LacV</strain>
    </source>
</reference>
<protein>
    <submittedName>
        <fullName evidence="1">NAD(P)H-dependent oxidoreductase</fullName>
    </submittedName>
</protein>
<dbReference type="RefSeq" id="WP_151860417.1">
    <property type="nucleotide sequence ID" value="NZ_WBZC01000013.1"/>
</dbReference>
<dbReference type="OrthoDB" id="1026745at2"/>
<evidence type="ECO:0000313" key="1">
    <source>
        <dbReference type="EMBL" id="KAB3536038.1"/>
    </source>
</evidence>
<dbReference type="Proteomes" id="UP000432715">
    <property type="component" value="Unassembled WGS sequence"/>
</dbReference>
<dbReference type="EMBL" id="WBZC01000013">
    <property type="protein sequence ID" value="KAB3536038.1"/>
    <property type="molecule type" value="Genomic_DNA"/>
</dbReference>
<organism evidence="1 2">
    <name type="scientific">Alkaliphilus pronyensis</name>
    <dbReference type="NCBI Taxonomy" id="1482732"/>
    <lineage>
        <taxon>Bacteria</taxon>
        <taxon>Bacillati</taxon>
        <taxon>Bacillota</taxon>
        <taxon>Clostridia</taxon>
        <taxon>Peptostreptococcales</taxon>
        <taxon>Natronincolaceae</taxon>
        <taxon>Alkaliphilus</taxon>
    </lineage>
</organism>
<sequence length="222" mass="24889">MVAKKIILVNGSVRRNKTSYSFARTIKALSEKRDSNADIINAIDYFKGKSSLEDLEELINNCHIIGFIAPVYVDTLPYPTIWFLEELSKKYGEELKGKGTFAIGQCGFPEIRFCQSVLDACRSFAEDHNMTWLGGLGYGGGAMLDGALLEDLGKKGEKMILAFDYAIDNILKGEKIPAKSQELLTVKIPKILYWPLALYLNYKSRKISLQMGATNIEEKPYI</sequence>
<name>A0A6I0F132_9FIRM</name>
<dbReference type="AlphaFoldDB" id="A0A6I0F132"/>
<dbReference type="SUPFAM" id="SSF52218">
    <property type="entry name" value="Flavoproteins"/>
    <property type="match status" value="1"/>
</dbReference>
<keyword evidence="2" id="KW-1185">Reference proteome</keyword>